<feature type="transmembrane region" description="Helical" evidence="7">
    <location>
        <begin position="422"/>
        <end position="445"/>
    </location>
</feature>
<feature type="transmembrane region" description="Helical" evidence="7">
    <location>
        <begin position="604"/>
        <end position="626"/>
    </location>
</feature>
<feature type="transmembrane region" description="Helical" evidence="7">
    <location>
        <begin position="212"/>
        <end position="234"/>
    </location>
</feature>
<evidence type="ECO:0000256" key="3">
    <source>
        <dbReference type="ARBA" id="ARBA00022723"/>
    </source>
</evidence>
<dbReference type="GO" id="GO:0006508">
    <property type="term" value="P:proteolysis"/>
    <property type="evidence" value="ECO:0007669"/>
    <property type="project" value="UniProtKB-KW"/>
</dbReference>
<evidence type="ECO:0000256" key="4">
    <source>
        <dbReference type="ARBA" id="ARBA00022801"/>
    </source>
</evidence>
<evidence type="ECO:0000313" key="10">
    <source>
        <dbReference type="Proteomes" id="UP000199028"/>
    </source>
</evidence>
<organism evidence="9 10">
    <name type="scientific">Lentzea flaviverrucosa</name>
    <dbReference type="NCBI Taxonomy" id="200379"/>
    <lineage>
        <taxon>Bacteria</taxon>
        <taxon>Bacillati</taxon>
        <taxon>Actinomycetota</taxon>
        <taxon>Actinomycetes</taxon>
        <taxon>Pseudonocardiales</taxon>
        <taxon>Pseudonocardiaceae</taxon>
        <taxon>Lentzea</taxon>
    </lineage>
</organism>
<feature type="domain" description="Peptidase M48" evidence="8">
    <location>
        <begin position="135"/>
        <end position="328"/>
    </location>
</feature>
<keyword evidence="2 9" id="KW-0645">Protease</keyword>
<feature type="transmembrane region" description="Helical" evidence="7">
    <location>
        <begin position="97"/>
        <end position="117"/>
    </location>
</feature>
<gene>
    <name evidence="9" type="ORF">SAMN05216195_10750</name>
</gene>
<feature type="transmembrane region" description="Helical" evidence="7">
    <location>
        <begin position="378"/>
        <end position="401"/>
    </location>
</feature>
<dbReference type="Pfam" id="PF01435">
    <property type="entry name" value="Peptidase_M48"/>
    <property type="match status" value="1"/>
</dbReference>
<keyword evidence="7" id="KW-0812">Transmembrane</keyword>
<feature type="transmembrane region" description="Helical" evidence="7">
    <location>
        <begin position="761"/>
        <end position="780"/>
    </location>
</feature>
<dbReference type="InterPro" id="IPR001915">
    <property type="entry name" value="Peptidase_M48"/>
</dbReference>
<evidence type="ECO:0000256" key="5">
    <source>
        <dbReference type="ARBA" id="ARBA00022833"/>
    </source>
</evidence>
<evidence type="ECO:0000256" key="1">
    <source>
        <dbReference type="ARBA" id="ARBA00001947"/>
    </source>
</evidence>
<dbReference type="GO" id="GO:0046872">
    <property type="term" value="F:metal ion binding"/>
    <property type="evidence" value="ECO:0007669"/>
    <property type="project" value="UniProtKB-KW"/>
</dbReference>
<keyword evidence="5" id="KW-0862">Zinc</keyword>
<evidence type="ECO:0000313" key="9">
    <source>
        <dbReference type="EMBL" id="SER83908.1"/>
    </source>
</evidence>
<dbReference type="OrthoDB" id="4889053at2"/>
<protein>
    <submittedName>
        <fullName evidence="9">Zn-dependent protease with chaperone function</fullName>
    </submittedName>
</protein>
<evidence type="ECO:0000256" key="2">
    <source>
        <dbReference type="ARBA" id="ARBA00022670"/>
    </source>
</evidence>
<keyword evidence="10" id="KW-1185">Reference proteome</keyword>
<feature type="transmembrane region" description="Helical" evidence="7">
    <location>
        <begin position="671"/>
        <end position="694"/>
    </location>
</feature>
<dbReference type="AlphaFoldDB" id="A0A1H9SG78"/>
<feature type="transmembrane region" description="Helical" evidence="7">
    <location>
        <begin position="485"/>
        <end position="506"/>
    </location>
</feature>
<feature type="transmembrane region" description="Helical" evidence="7">
    <location>
        <begin position="337"/>
        <end position="358"/>
    </location>
</feature>
<evidence type="ECO:0000256" key="7">
    <source>
        <dbReference type="SAM" id="Phobius"/>
    </source>
</evidence>
<keyword evidence="6" id="KW-0482">Metalloprotease</keyword>
<feature type="transmembrane region" description="Helical" evidence="7">
    <location>
        <begin position="638"/>
        <end position="664"/>
    </location>
</feature>
<dbReference type="RefSeq" id="WP_090066836.1">
    <property type="nucleotide sequence ID" value="NZ_FOFT01000007.1"/>
</dbReference>
<dbReference type="Gene3D" id="3.30.2010.10">
    <property type="entry name" value="Metalloproteases ('zincins'), catalytic domain"/>
    <property type="match status" value="1"/>
</dbReference>
<feature type="transmembrane region" description="Helical" evidence="7">
    <location>
        <begin position="23"/>
        <end position="46"/>
    </location>
</feature>
<feature type="transmembrane region" description="Helical" evidence="7">
    <location>
        <begin position="557"/>
        <end position="577"/>
    </location>
</feature>
<dbReference type="Proteomes" id="UP000199028">
    <property type="component" value="Unassembled WGS sequence"/>
</dbReference>
<accession>A0A1H9SG78</accession>
<evidence type="ECO:0000256" key="6">
    <source>
        <dbReference type="ARBA" id="ARBA00023049"/>
    </source>
</evidence>
<dbReference type="GO" id="GO:0004222">
    <property type="term" value="F:metalloendopeptidase activity"/>
    <property type="evidence" value="ECO:0007669"/>
    <property type="project" value="InterPro"/>
</dbReference>
<keyword evidence="3" id="KW-0479">Metal-binding</keyword>
<feature type="transmembrane region" description="Helical" evidence="7">
    <location>
        <begin position="719"/>
        <end position="741"/>
    </location>
</feature>
<dbReference type="EMBL" id="FOFT01000007">
    <property type="protein sequence ID" value="SER83908.1"/>
    <property type="molecule type" value="Genomic_DNA"/>
</dbReference>
<evidence type="ECO:0000259" key="8">
    <source>
        <dbReference type="Pfam" id="PF01435"/>
    </source>
</evidence>
<keyword evidence="7" id="KW-1133">Transmembrane helix</keyword>
<sequence>MDTAPARSGVDERAMTAGTTVRFALLVVLLLVASGGWMLSVATGLYGSGTWGCRLAAGVDPNDGGDLAAAFHTVVQRDAYQACLARFVRQPPGWVMFAWPLLVLVVARMLFLALPWWRERRGLVVPLEKVDPGDEIRAVVKELAGEIGLAQTPRVVVDLAKPLIDGVVLGSNSRPTVCMYNGMLSARTDHPEKFRAVLLHELAHIRNRDVTITYATIATWRAFLVLVLLPYVTWYVLAVVDGLASPFWPSYAPTMARTFLHAAFLVVLVYLARSDVLRSREIYADLAAVRHGARVHSWTGPEQAEGKLRRARDAFVELWLTHPRRQLREKSFTDPAVLFHLKALPMFLTGAAITMIISEITGYLKKYGLGPFGVAGPWQVQVIALYAPITLATVVVGVALWRAVLYGVLTPGQSPPSGVGAGLWLGGGMAAAELVLGEATIYQALPSRIEALLLVVAVGAVFTSWIAQCAQLWITTWRGRSIAPLMWMTLAGAVLVLSSWFVWWQYQGTLLLAGVQLAPDEGLRLFTEAYPATAAAHPTMTWAVNVAMSTLAVTTRWPLFLSAIGVLWVVPLLAWVLRPRTEGTASWTGAAEVTAEPLPQLRKVLLPGLLAAVLCWGAAAAVQAYLHGLPLEQRNGLYIHIYLVWMLLVMVASSAFAAVVASLLAGRLRLLVALIAGHIATLVGFLGILALAAFDGCVAPLSTFQETCGFRLDMMWSSIAPYLALTLVATTVVAVVVSAVVSVLRKTNDAAPSGKLAPRRLAAGLTCAAAALFTAVLANASDPWRPAWWTGGAEDQPQVDAATADRRARSVDPHVETVPTAQTKTAQLTAWRDHGGVELLDRFGGHWGNLTESLPSPEAWATGFADLSRSRPVCADIGKTAREAGRYFRVPDAEAQVFWRKLVEQAEEASNDCDRAAAGRDRKLFLQSVGKLTEAADAGLEVYKRLPR</sequence>
<keyword evidence="7" id="KW-0472">Membrane</keyword>
<feature type="transmembrane region" description="Helical" evidence="7">
    <location>
        <begin position="254"/>
        <end position="272"/>
    </location>
</feature>
<name>A0A1H9SG78_9PSEU</name>
<reference evidence="10" key="1">
    <citation type="submission" date="2016-10" db="EMBL/GenBank/DDBJ databases">
        <authorList>
            <person name="Varghese N."/>
            <person name="Submissions S."/>
        </authorList>
    </citation>
    <scope>NUCLEOTIDE SEQUENCE [LARGE SCALE GENOMIC DNA]</scope>
    <source>
        <strain evidence="10">CGMCC 4.578</strain>
    </source>
</reference>
<proteinExistence type="predicted"/>
<keyword evidence="4" id="KW-0378">Hydrolase</keyword>
<feature type="transmembrane region" description="Helical" evidence="7">
    <location>
        <begin position="451"/>
        <end position="473"/>
    </location>
</feature>
<comment type="cofactor">
    <cofactor evidence="1">
        <name>Zn(2+)</name>
        <dbReference type="ChEBI" id="CHEBI:29105"/>
    </cofactor>
</comment>